<comment type="pathway">
    <text evidence="11">Porphyrin-containing compound metabolism.</text>
</comment>
<evidence type="ECO:0000313" key="13">
    <source>
        <dbReference type="EMBL" id="SVC92510.1"/>
    </source>
</evidence>
<comment type="cofactor">
    <cofactor evidence="1">
        <name>heme b</name>
        <dbReference type="ChEBI" id="CHEBI:60344"/>
    </cofactor>
</comment>
<feature type="transmembrane region" description="Helical" evidence="12">
    <location>
        <begin position="44"/>
        <end position="64"/>
    </location>
</feature>
<dbReference type="Pfam" id="PF03653">
    <property type="entry name" value="UPF0093"/>
    <property type="match status" value="1"/>
</dbReference>
<name>A0A382R5K6_9ZZZZ</name>
<organism evidence="13">
    <name type="scientific">marine metagenome</name>
    <dbReference type="NCBI Taxonomy" id="408172"/>
    <lineage>
        <taxon>unclassified sequences</taxon>
        <taxon>metagenomes</taxon>
        <taxon>ecological metagenomes</taxon>
    </lineage>
</organism>
<keyword evidence="9" id="KW-0408">Iron</keyword>
<dbReference type="InterPro" id="IPR005265">
    <property type="entry name" value="HemJ-like"/>
</dbReference>
<keyword evidence="3" id="KW-1003">Cell membrane</keyword>
<keyword evidence="5 12" id="KW-0812">Transmembrane</keyword>
<evidence type="ECO:0000256" key="1">
    <source>
        <dbReference type="ARBA" id="ARBA00001970"/>
    </source>
</evidence>
<evidence type="ECO:0000256" key="2">
    <source>
        <dbReference type="ARBA" id="ARBA00004651"/>
    </source>
</evidence>
<feature type="transmembrane region" description="Helical" evidence="12">
    <location>
        <begin position="6"/>
        <end position="24"/>
    </location>
</feature>
<dbReference type="EMBL" id="UINC01118999">
    <property type="protein sequence ID" value="SVC92510.1"/>
    <property type="molecule type" value="Genomic_DNA"/>
</dbReference>
<evidence type="ECO:0000256" key="3">
    <source>
        <dbReference type="ARBA" id="ARBA00022475"/>
    </source>
</evidence>
<keyword evidence="8" id="KW-0560">Oxidoreductase</keyword>
<evidence type="ECO:0000256" key="9">
    <source>
        <dbReference type="ARBA" id="ARBA00023004"/>
    </source>
</evidence>
<evidence type="ECO:0000256" key="12">
    <source>
        <dbReference type="SAM" id="Phobius"/>
    </source>
</evidence>
<evidence type="ECO:0000256" key="8">
    <source>
        <dbReference type="ARBA" id="ARBA00023002"/>
    </source>
</evidence>
<dbReference type="PANTHER" id="PTHR40255">
    <property type="entry name" value="UPF0093 MEMBRANE PROTEIN SLR1790"/>
    <property type="match status" value="1"/>
</dbReference>
<evidence type="ECO:0008006" key="14">
    <source>
        <dbReference type="Google" id="ProtNLM"/>
    </source>
</evidence>
<dbReference type="GO" id="GO:0046872">
    <property type="term" value="F:metal ion binding"/>
    <property type="evidence" value="ECO:0007669"/>
    <property type="project" value="UniProtKB-KW"/>
</dbReference>
<keyword evidence="6" id="KW-0479">Metal-binding</keyword>
<dbReference type="PIRSF" id="PIRSF004638">
    <property type="entry name" value="UCP004638"/>
    <property type="match status" value="1"/>
</dbReference>
<evidence type="ECO:0000256" key="5">
    <source>
        <dbReference type="ARBA" id="ARBA00022692"/>
    </source>
</evidence>
<evidence type="ECO:0000256" key="4">
    <source>
        <dbReference type="ARBA" id="ARBA00022617"/>
    </source>
</evidence>
<feature type="transmembrane region" description="Helical" evidence="12">
    <location>
        <begin position="70"/>
        <end position="87"/>
    </location>
</feature>
<protein>
    <recommendedName>
        <fullName evidence="14">Protoporphyrinogen IX oxidase</fullName>
    </recommendedName>
</protein>
<feature type="non-terminal residue" evidence="13">
    <location>
        <position position="112"/>
    </location>
</feature>
<dbReference type="PANTHER" id="PTHR40255:SF1">
    <property type="entry name" value="PROTOPORPHYRINOGEN IX OXIDASE"/>
    <property type="match status" value="1"/>
</dbReference>
<dbReference type="GO" id="GO:0016491">
    <property type="term" value="F:oxidoreductase activity"/>
    <property type="evidence" value="ECO:0007669"/>
    <property type="project" value="UniProtKB-KW"/>
</dbReference>
<dbReference type="AlphaFoldDB" id="A0A382R5K6"/>
<comment type="subcellular location">
    <subcellularLocation>
        <location evidence="2">Cell membrane</location>
        <topology evidence="2">Multi-pass membrane protein</topology>
    </subcellularLocation>
</comment>
<gene>
    <name evidence="13" type="ORF">METZ01_LOCUS345364</name>
</gene>
<keyword evidence="10 12" id="KW-0472">Membrane</keyword>
<evidence type="ECO:0000256" key="11">
    <source>
        <dbReference type="ARBA" id="ARBA00023444"/>
    </source>
</evidence>
<evidence type="ECO:0000256" key="7">
    <source>
        <dbReference type="ARBA" id="ARBA00022989"/>
    </source>
</evidence>
<evidence type="ECO:0000256" key="6">
    <source>
        <dbReference type="ARBA" id="ARBA00022723"/>
    </source>
</evidence>
<reference evidence="13" key="1">
    <citation type="submission" date="2018-05" db="EMBL/GenBank/DDBJ databases">
        <authorList>
            <person name="Lanie J.A."/>
            <person name="Ng W.-L."/>
            <person name="Kazmierczak K.M."/>
            <person name="Andrzejewski T.M."/>
            <person name="Davidsen T.M."/>
            <person name="Wayne K.J."/>
            <person name="Tettelin H."/>
            <person name="Glass J.I."/>
            <person name="Rusch D."/>
            <person name="Podicherti R."/>
            <person name="Tsui H.-C.T."/>
            <person name="Winkler M.E."/>
        </authorList>
    </citation>
    <scope>NUCLEOTIDE SEQUENCE</scope>
</reference>
<evidence type="ECO:0000256" key="10">
    <source>
        <dbReference type="ARBA" id="ARBA00023136"/>
    </source>
</evidence>
<proteinExistence type="predicted"/>
<accession>A0A382R5K6</accession>
<dbReference type="GO" id="GO:0005886">
    <property type="term" value="C:plasma membrane"/>
    <property type="evidence" value="ECO:0007669"/>
    <property type="project" value="UniProtKB-SubCell"/>
</dbReference>
<keyword evidence="4" id="KW-0349">Heme</keyword>
<sequence length="112" mass="13201">MHVLFVIAWLAGVFYLPRICVHYVEGLDNGEDVKRLTIMASKLLRFSTVMASAAIVAGMILWLYYDISGLWLHVKLLFVGLLISYHYQSYRYMQQMRNNQIIRTSLFFRIYN</sequence>
<keyword evidence="7 12" id="KW-1133">Transmembrane helix</keyword>